<proteinExistence type="predicted"/>
<keyword evidence="3" id="KW-1185">Reference proteome</keyword>
<reference evidence="2 3" key="1">
    <citation type="submission" date="2014-03" db="EMBL/GenBank/DDBJ databases">
        <title>Draft genome of the hookworm Oesophagostomum dentatum.</title>
        <authorList>
            <person name="Mitreva M."/>
        </authorList>
    </citation>
    <scope>NUCLEOTIDE SEQUENCE [LARGE SCALE GENOMIC DNA]</scope>
    <source>
        <strain evidence="2 3">OD-Hann</strain>
    </source>
</reference>
<evidence type="ECO:0000256" key="1">
    <source>
        <dbReference type="SAM" id="MobiDB-lite"/>
    </source>
</evidence>
<accession>A0A0B1RYQ0</accession>
<sequence>LSQDILLEEDEENIVSNSESGSPEEAGPSIGLKPLTTPTPPRKRKRLGAAVLDEERVMIRDATTAVIARLREEPAARKNKYAVFGSFVENFLRDLSEEAAKQKMYITNTLLFQNVIGFQDVGLGT</sequence>
<evidence type="ECO:0000313" key="3">
    <source>
        <dbReference type="Proteomes" id="UP000053660"/>
    </source>
</evidence>
<feature type="region of interest" description="Disordered" evidence="1">
    <location>
        <begin position="9"/>
        <end position="44"/>
    </location>
</feature>
<dbReference type="EMBL" id="KN610032">
    <property type="protein sequence ID" value="KHJ78178.1"/>
    <property type="molecule type" value="Genomic_DNA"/>
</dbReference>
<protein>
    <submittedName>
        <fullName evidence="2">Uncharacterized protein</fullName>
    </submittedName>
</protein>
<gene>
    <name evidence="2" type="ORF">OESDEN_22203</name>
</gene>
<organism evidence="2 3">
    <name type="scientific">Oesophagostomum dentatum</name>
    <name type="common">Nodular worm</name>
    <dbReference type="NCBI Taxonomy" id="61180"/>
    <lineage>
        <taxon>Eukaryota</taxon>
        <taxon>Metazoa</taxon>
        <taxon>Ecdysozoa</taxon>
        <taxon>Nematoda</taxon>
        <taxon>Chromadorea</taxon>
        <taxon>Rhabditida</taxon>
        <taxon>Rhabditina</taxon>
        <taxon>Rhabditomorpha</taxon>
        <taxon>Strongyloidea</taxon>
        <taxon>Strongylidae</taxon>
        <taxon>Oesophagostomum</taxon>
    </lineage>
</organism>
<feature type="non-terminal residue" evidence="2">
    <location>
        <position position="1"/>
    </location>
</feature>
<name>A0A0B1RYQ0_OESDE</name>
<dbReference type="Proteomes" id="UP000053660">
    <property type="component" value="Unassembled WGS sequence"/>
</dbReference>
<dbReference type="AlphaFoldDB" id="A0A0B1RYQ0"/>
<feature type="compositionally biased region" description="Low complexity" evidence="1">
    <location>
        <begin position="16"/>
        <end position="36"/>
    </location>
</feature>
<evidence type="ECO:0000313" key="2">
    <source>
        <dbReference type="EMBL" id="KHJ78178.1"/>
    </source>
</evidence>